<evidence type="ECO:0000256" key="5">
    <source>
        <dbReference type="ARBA" id="ARBA00023136"/>
    </source>
</evidence>
<dbReference type="InterPro" id="IPR000298">
    <property type="entry name" value="Cyt_c_oxidase-like_su3"/>
</dbReference>
<comment type="caution">
    <text evidence="9">The sequence shown here is derived from an EMBL/GenBank/DDBJ whole genome shotgun (WGS) entry which is preliminary data.</text>
</comment>
<dbReference type="PANTHER" id="PTHR11403">
    <property type="entry name" value="CYTOCHROME C OXIDASE SUBUNIT III"/>
    <property type="match status" value="1"/>
</dbReference>
<keyword evidence="3 6" id="KW-0812">Transmembrane</keyword>
<dbReference type="PANTHER" id="PTHR11403:SF10">
    <property type="entry name" value="CYTOCHROME C OXIDASE"/>
    <property type="match status" value="1"/>
</dbReference>
<feature type="transmembrane region" description="Helical" evidence="7">
    <location>
        <begin position="82"/>
        <end position="100"/>
    </location>
</feature>
<dbReference type="InterPro" id="IPR024791">
    <property type="entry name" value="Cyt_c/ubiquinol_Oxase_su3"/>
</dbReference>
<evidence type="ECO:0000256" key="6">
    <source>
        <dbReference type="RuleBase" id="RU003376"/>
    </source>
</evidence>
<evidence type="ECO:0000256" key="7">
    <source>
        <dbReference type="SAM" id="Phobius"/>
    </source>
</evidence>
<keyword evidence="10" id="KW-1185">Reference proteome</keyword>
<proteinExistence type="inferred from homology"/>
<name>A0ABQ3GXN8_9NEIS</name>
<comment type="subcellular location">
    <subcellularLocation>
        <location evidence="6">Cell membrane</location>
        <topology evidence="6">Multi-pass membrane protein</topology>
    </subcellularLocation>
    <subcellularLocation>
        <location evidence="1">Membrane</location>
        <topology evidence="1">Multi-pass membrane protein</topology>
    </subcellularLocation>
</comment>
<reference evidence="10" key="1">
    <citation type="journal article" date="2019" name="Int. J. Syst. Evol. Microbiol.">
        <title>The Global Catalogue of Microorganisms (GCM) 10K type strain sequencing project: providing services to taxonomists for standard genome sequencing and annotation.</title>
        <authorList>
            <consortium name="The Broad Institute Genomics Platform"/>
            <consortium name="The Broad Institute Genome Sequencing Center for Infectious Disease"/>
            <person name="Wu L."/>
            <person name="Ma J."/>
        </authorList>
    </citation>
    <scope>NUCLEOTIDE SEQUENCE [LARGE SCALE GENOMIC DNA]</scope>
    <source>
        <strain evidence="10">KCTC 23701</strain>
    </source>
</reference>
<feature type="transmembrane region" description="Helical" evidence="7">
    <location>
        <begin position="165"/>
        <end position="184"/>
    </location>
</feature>
<dbReference type="Pfam" id="PF00510">
    <property type="entry name" value="COX3"/>
    <property type="match status" value="1"/>
</dbReference>
<evidence type="ECO:0000256" key="2">
    <source>
        <dbReference type="ARBA" id="ARBA00010581"/>
    </source>
</evidence>
<keyword evidence="4 7" id="KW-1133">Transmembrane helix</keyword>
<feature type="transmembrane region" description="Helical" evidence="7">
    <location>
        <begin position="120"/>
        <end position="144"/>
    </location>
</feature>
<gene>
    <name evidence="9" type="primary">coxO</name>
    <name evidence="9" type="ORF">GCM10007350_12300</name>
</gene>
<evidence type="ECO:0000259" key="8">
    <source>
        <dbReference type="PROSITE" id="PS50253"/>
    </source>
</evidence>
<sequence>MNDATTRTDRPDPDAAARLGLWVLLAVITVLFLQFIQAYAVRSGSADWLRLPEPALLRWNTLALLLASVALQSAAMRPHGTIPLWFGGLFGCAFLVGQLLAWQQLRSLGFGVAGNPASSFFYLLTGMHGAHVLGGLLAWGLLMVRVRVRARHGADIAPGARLCARYWHFLLLVWLLLYGVLFLIPPATLQVICGGS</sequence>
<evidence type="ECO:0000256" key="3">
    <source>
        <dbReference type="ARBA" id="ARBA00022692"/>
    </source>
</evidence>
<organism evidence="9 10">
    <name type="scientific">Jeongeupia chitinilytica</name>
    <dbReference type="NCBI Taxonomy" id="1041641"/>
    <lineage>
        <taxon>Bacteria</taxon>
        <taxon>Pseudomonadati</taxon>
        <taxon>Pseudomonadota</taxon>
        <taxon>Betaproteobacteria</taxon>
        <taxon>Neisseriales</taxon>
        <taxon>Chitinibacteraceae</taxon>
        <taxon>Jeongeupia</taxon>
    </lineage>
</organism>
<feature type="transmembrane region" description="Helical" evidence="7">
    <location>
        <begin position="56"/>
        <end position="75"/>
    </location>
</feature>
<dbReference type="InterPro" id="IPR035973">
    <property type="entry name" value="Cyt_c_oxidase_su3-like_sf"/>
</dbReference>
<dbReference type="PROSITE" id="PS50253">
    <property type="entry name" value="COX3"/>
    <property type="match status" value="1"/>
</dbReference>
<dbReference type="SUPFAM" id="SSF81452">
    <property type="entry name" value="Cytochrome c oxidase subunit III-like"/>
    <property type="match status" value="1"/>
</dbReference>
<dbReference type="RefSeq" id="WP_189459305.1">
    <property type="nucleotide sequence ID" value="NZ_BMYO01000003.1"/>
</dbReference>
<accession>A0ABQ3GXN8</accession>
<evidence type="ECO:0000256" key="4">
    <source>
        <dbReference type="ARBA" id="ARBA00022989"/>
    </source>
</evidence>
<dbReference type="EMBL" id="BMYO01000003">
    <property type="protein sequence ID" value="GHD60013.1"/>
    <property type="molecule type" value="Genomic_DNA"/>
</dbReference>
<dbReference type="Proteomes" id="UP000604737">
    <property type="component" value="Unassembled WGS sequence"/>
</dbReference>
<evidence type="ECO:0000313" key="10">
    <source>
        <dbReference type="Proteomes" id="UP000604737"/>
    </source>
</evidence>
<evidence type="ECO:0000256" key="1">
    <source>
        <dbReference type="ARBA" id="ARBA00004141"/>
    </source>
</evidence>
<feature type="domain" description="Heme-copper oxidase subunit III family profile" evidence="8">
    <location>
        <begin position="18"/>
        <end position="186"/>
    </location>
</feature>
<keyword evidence="5 7" id="KW-0472">Membrane</keyword>
<comment type="similarity">
    <text evidence="2 6">Belongs to the cytochrome c oxidase subunit 3 family.</text>
</comment>
<feature type="transmembrane region" description="Helical" evidence="7">
    <location>
        <begin position="21"/>
        <end position="41"/>
    </location>
</feature>
<protein>
    <submittedName>
        <fullName evidence="9">Cytochrome-c oxidase</fullName>
    </submittedName>
</protein>
<evidence type="ECO:0000313" key="9">
    <source>
        <dbReference type="EMBL" id="GHD60013.1"/>
    </source>
</evidence>
<dbReference type="Gene3D" id="1.20.120.80">
    <property type="entry name" value="Cytochrome c oxidase, subunit III, four-helix bundle"/>
    <property type="match status" value="1"/>
</dbReference>
<dbReference type="InterPro" id="IPR013833">
    <property type="entry name" value="Cyt_c_oxidase_su3_a-hlx"/>
</dbReference>